<dbReference type="CDD" id="cd09272">
    <property type="entry name" value="RNase_HI_RT_Ty1"/>
    <property type="match status" value="1"/>
</dbReference>
<dbReference type="PANTHER" id="PTHR42648:SF21">
    <property type="entry name" value="CYSTEINE-RICH RLK (RECEPTOR-LIKE PROTEIN KINASE) 8"/>
    <property type="match status" value="1"/>
</dbReference>
<dbReference type="InterPro" id="IPR001878">
    <property type="entry name" value="Znf_CCHC"/>
</dbReference>
<keyword evidence="3" id="KW-0064">Aspartyl protease</keyword>
<dbReference type="Pfam" id="PF13976">
    <property type="entry name" value="gag_pre-integrs"/>
    <property type="match status" value="1"/>
</dbReference>
<keyword evidence="5" id="KW-0863">Zinc-finger</keyword>
<evidence type="ECO:0000256" key="1">
    <source>
        <dbReference type="ARBA" id="ARBA00022670"/>
    </source>
</evidence>
<feature type="domain" description="Integrase catalytic" evidence="8">
    <location>
        <begin position="920"/>
        <end position="1086"/>
    </location>
</feature>
<evidence type="ECO:0000313" key="9">
    <source>
        <dbReference type="EMBL" id="CAE03600.2"/>
    </source>
</evidence>
<evidence type="ECO:0000256" key="5">
    <source>
        <dbReference type="PROSITE-ProRule" id="PRU00047"/>
    </source>
</evidence>
<dbReference type="InterPro" id="IPR057670">
    <property type="entry name" value="SH3_retrovirus"/>
</dbReference>
<dbReference type="GO" id="GO:0004190">
    <property type="term" value="F:aspartic-type endopeptidase activity"/>
    <property type="evidence" value="ECO:0007669"/>
    <property type="project" value="UniProtKB-KW"/>
</dbReference>
<dbReference type="Pfam" id="PF13966">
    <property type="entry name" value="zf-RVT"/>
    <property type="match status" value="1"/>
</dbReference>
<dbReference type="InterPro" id="IPR026960">
    <property type="entry name" value="RVT-Znf"/>
</dbReference>
<keyword evidence="5" id="KW-0862">Zinc</keyword>
<dbReference type="GO" id="GO:0008270">
    <property type="term" value="F:zinc ion binding"/>
    <property type="evidence" value="ECO:0007669"/>
    <property type="project" value="UniProtKB-KW"/>
</dbReference>
<dbReference type="InterPro" id="IPR036397">
    <property type="entry name" value="RNaseH_sf"/>
</dbReference>
<dbReference type="InterPro" id="IPR054722">
    <property type="entry name" value="PolX-like_BBD"/>
</dbReference>
<evidence type="ECO:0000256" key="4">
    <source>
        <dbReference type="ARBA" id="ARBA00022801"/>
    </source>
</evidence>
<reference evidence="9" key="1">
    <citation type="journal article" date="2002" name="Nature">
        <title>Sequence and analysis of rice chromosome 4.</title>
        <authorList>
            <person name="Feng Q."/>
            <person name="Zhang Y."/>
            <person name="Hao P."/>
            <person name="Wang S."/>
            <person name="Fu G."/>
            <person name="Huang Y."/>
            <person name="Li Y."/>
            <person name="Zhu J."/>
            <person name="Liu Y."/>
            <person name="Hu X."/>
            <person name="Jia P."/>
            <person name="Zhang Y."/>
            <person name="Zhao Q."/>
            <person name="Ying K."/>
            <person name="Yu S."/>
            <person name="Tang Y."/>
            <person name="Weng Q."/>
            <person name="Zhang L."/>
            <person name="Lu Y."/>
            <person name="Mu J."/>
            <person name="Lu Y."/>
            <person name="Zhang L.S."/>
            <person name="Yu Z."/>
            <person name="Fan D."/>
            <person name="Liu X."/>
            <person name="Lu T."/>
            <person name="Li C."/>
            <person name="Wu Y."/>
            <person name="Sun T."/>
            <person name="Lei H."/>
            <person name="Li T."/>
            <person name="Hu H."/>
            <person name="Guan J."/>
            <person name="Wu M."/>
            <person name="Zhang R."/>
            <person name="Zhou B."/>
            <person name="Chen Z."/>
            <person name="Chen L."/>
            <person name="Jin Z."/>
            <person name="Wang R."/>
            <person name="Yin H."/>
            <person name="Cai Z."/>
            <person name="Ren S."/>
            <person name="Lv G."/>
            <person name="Gu W."/>
            <person name="Zhu G."/>
            <person name="Tu Y."/>
            <person name="Jia J."/>
            <person name="Zhang Y."/>
            <person name="Chen J."/>
            <person name="Kang H."/>
            <person name="Chen X."/>
            <person name="Shao C."/>
            <person name="Sun Y."/>
            <person name="Hu Q."/>
            <person name="Zhang X."/>
            <person name="Zhang W."/>
            <person name="Wang L."/>
            <person name="Ding C."/>
            <person name="Sheng H."/>
            <person name="Gu J."/>
            <person name="Chen S."/>
            <person name="Ni L."/>
            <person name="Zhu F."/>
            <person name="Chen W."/>
            <person name="Lan L."/>
            <person name="Lai Y."/>
            <person name="Cheng Z."/>
            <person name="Gu M."/>
            <person name="Jiang J."/>
            <person name="Li J."/>
            <person name="Hong G."/>
            <person name="Xue Y."/>
            <person name="Han B."/>
        </authorList>
    </citation>
    <scope>NUCLEOTIDE SEQUENCE [LARGE SCALE GENOMIC DNA]</scope>
</reference>
<dbReference type="InterPro" id="IPR001584">
    <property type="entry name" value="Integrase_cat-core"/>
</dbReference>
<keyword evidence="2" id="KW-0479">Metal-binding</keyword>
<dbReference type="Gene3D" id="3.30.420.10">
    <property type="entry name" value="Ribonuclease H-like superfamily/Ribonuclease H"/>
    <property type="match status" value="1"/>
</dbReference>
<dbReference type="InterPro" id="IPR012337">
    <property type="entry name" value="RNaseH-like_sf"/>
</dbReference>
<feature type="domain" description="CCHC-type" evidence="7">
    <location>
        <begin position="279"/>
        <end position="294"/>
    </location>
</feature>
<dbReference type="InterPro" id="IPR043502">
    <property type="entry name" value="DNA/RNA_pol_sf"/>
</dbReference>
<proteinExistence type="predicted"/>
<dbReference type="GO" id="GO:0015074">
    <property type="term" value="P:DNA integration"/>
    <property type="evidence" value="ECO:0007669"/>
    <property type="project" value="InterPro"/>
</dbReference>
<dbReference type="GO" id="GO:0006508">
    <property type="term" value="P:proteolysis"/>
    <property type="evidence" value="ECO:0007669"/>
    <property type="project" value="UniProtKB-KW"/>
</dbReference>
<evidence type="ECO:0000256" key="2">
    <source>
        <dbReference type="ARBA" id="ARBA00022723"/>
    </source>
</evidence>
<dbReference type="SUPFAM" id="SSF53098">
    <property type="entry name" value="Ribonuclease H-like"/>
    <property type="match status" value="1"/>
</dbReference>
<dbReference type="GO" id="GO:0003676">
    <property type="term" value="F:nucleic acid binding"/>
    <property type="evidence" value="ECO:0007669"/>
    <property type="project" value="InterPro"/>
</dbReference>
<feature type="compositionally biased region" description="Basic and acidic residues" evidence="6">
    <location>
        <begin position="300"/>
        <end position="316"/>
    </location>
</feature>
<protein>
    <submittedName>
        <fullName evidence="9">OSJNBb0004A17.2 protein</fullName>
    </submittedName>
</protein>
<dbReference type="EMBL" id="AL606652">
    <property type="protein sequence ID" value="CAE03600.2"/>
    <property type="molecule type" value="Genomic_DNA"/>
</dbReference>
<evidence type="ECO:0000259" key="8">
    <source>
        <dbReference type="PROSITE" id="PS50994"/>
    </source>
</evidence>
<accession>Q7XPI7</accession>
<dbReference type="InterPro" id="IPR039537">
    <property type="entry name" value="Retrotran_Ty1/copia-like"/>
</dbReference>
<dbReference type="PROSITE" id="PS50994">
    <property type="entry name" value="INTEGRASE"/>
    <property type="match status" value="1"/>
</dbReference>
<feature type="region of interest" description="Disordered" evidence="6">
    <location>
        <begin position="291"/>
        <end position="316"/>
    </location>
</feature>
<keyword evidence="1" id="KW-0645">Protease</keyword>
<feature type="compositionally biased region" description="Low complexity" evidence="6">
    <location>
        <begin position="1187"/>
        <end position="1213"/>
    </location>
</feature>
<feature type="compositionally biased region" description="Acidic residues" evidence="6">
    <location>
        <begin position="1166"/>
        <end position="1179"/>
    </location>
</feature>
<dbReference type="SUPFAM" id="SSF56672">
    <property type="entry name" value="DNA/RNA polymerases"/>
    <property type="match status" value="1"/>
</dbReference>
<evidence type="ECO:0000259" key="7">
    <source>
        <dbReference type="PROSITE" id="PS50158"/>
    </source>
</evidence>
<dbReference type="InterPro" id="IPR013103">
    <property type="entry name" value="RVT_2"/>
</dbReference>
<keyword evidence="4" id="KW-0378">Hydrolase</keyword>
<sequence>MEEKYSAKPFVFDGHNFVIWKARMEAYLQSQGHNVWNKVKSPYTVPDDADITPANMAQVDFNYRARNAIIGGISSGEFNRVQHHKSAHDMWTALCNFHEGNNDIQLVRQNQFHKEYQRFEMHPGESIDSYFKRFGEIISKLRSVGKEFSDNDNARHLLNCLDYGVWEMKVTSITESAPLSDLTMDKLYSKLKTHEMDVFHRKGLKHSMALVADPSGSTSSNDSAFVYGGFSLAALHSVTEEQLEKIPEDDLALFARKFSRAYKNVRDRKRGKTNEPFVCFECGEPNHKRVNCPKLKKKSDKTTKKPEGQGRKGKKDLMKKAIHKVLAALEEVQLSDIDSDDDDQEKGDKDFSGMCCLANNEDFINLCLMALEDKDDSSEHPEVCLDDIPSLDGSLCDDSCSDNDSVDDELSKERMAHLMIEISDKYRSSKYKIEKLKSENDGMALEIARLRSMIPEEDTCSTCASYLSEINLLKDKLKSCALGAGNPSSASAACSTCYEMKVDMGLLEMELKELKEKFVHDRIGRCENCPILTSDNDELRQQVAMLRTKNDLLESFATKEPIHSSCANCAILETELKDAKTVIDSIKSIDSCSSCISLKVDLESAKKENSYLQQSLERFAQGKKKLNMILDQSKVSINNQGIGYDFAESLRIGTHEILGVTDGMIELAQKPITFKSAGFIGNTSSSTPKTSEPKMVSALERLEKSDKNVLGLEELLESLRGSSDFGVGRSNSWLVDSGCSRHMTGEAKWFTSLTRASSDETITFGDASSGRVMAKGTIKVNDKFMLKDVALVSKLKYNLLSVSQLCDENLEVRFKKDRSRVLDASESPVFDISRVGRVFFANFDSSAPGPSRCLIASENRDLFFWHRRLGHIGFDHLSRISGMDLIRGLPKLKVPKDLVCAPCRHGKMTSSSHKPVTMVMTDGPGQLLHMDTVGPARVQSVGGKWYVLVVVDDFSRYSWVYFLESKEETFGFFQSLARSLALEFPGALRAIRSDNGSEFKNSAFESFCDSSGVEHQFSSPYVPQQNGVVERKNRTLVEMARTMLDEFTTPRKFWTEAISAACFISNRVFLRTILHKTPYELRFGRRPKVSHLRVFGCKCFVLKSGNLDKFESRSLDGIFLGYATHSRAYRVYVLSTNKIVETCEVTFDEASPGARPEISGVPDESIFVDEDSDDDDDDSIPPPLDSTPPVQETGSPSTTSPSGDAPTTSSSAAEEIDGGTSGPTAPRHIQNRHPPDSMIGGLGERVTRNRSYELVNSAFVASFEPKNVCHALSDENWVNAMHEELENFERNKVWSLVEPPLGFNVIGTKWVFKNKLGEDGSIVRNKARLVAQGFTQVEGLDFEETFAPVARLEAIRILLAFAASKGFKLFQMDVKSAFLNGVIEEEVYVKQPPGFENPKFPNHVFKLEKALYGLKQAPRAWYERLKTFLLQNGFEMGAVDKTLFTLHSGIDFLLVQIYVDDIIFGGSSHALVAQFSDVMSREFEMSMMGELTFFLGLQIKQTKEGIFVHQTKYSKELLKKFDMADCKPIATPMATTSSLGPDEDGEEVDQREYRSMIGSLLYLTASRPDIHFSVCLCARFQASPRTSHRQAVKRMFRYIKSTLEYGIWYSCSSALSVRAFSDADFAGCKIDRKSTSGTCHFLGTSLVSWSSRKQSSVAQSTAEAEYVAAASACSQVLWMISTLKDYGLSFSGVPLLCDNTSAINIAKNPVQHSRTKHIEIRYHFLRDNVEKGTIVLEFVESEKQLADIFTKPLDRSRFEFLRSELGVIGVDLGQRRIGTRLREELRSKAIKDAGLHKAKCASIGFAKKSEGTVQGGQPIQPFHVAQDGEWLGSAGLASSKQRRPKTAAHGAWAQSASKLACARTRAEKPYAATPVSRDSIGGGCRSAGPTRDFASARGSGSAGRVAASGWLGAGERALRKRRRNAHDAAGQRGKFGFVKTESTRIHQQEDHALPVHFMTVLQLPKWAVKDIERKCRGFLWKGQEKVNGGHCLVSWRKLCMPIEKGGLGVMDLDLFGQALRLKWHAKSLEQKGRPWTLVGSLSAAALCEFFQLWDEVRNTTLQNGDDSIRWKVSPDGQFSASATYNFFFTTKEDCPVGDLLWHSRAPSRVRFFMWLALKGKCLTADNLAKRNWPHEDHCVLCQREEEDCQHLFADCSFTSAVWGLIRSRVNFNFPIPTEENCPLMCWWLQPRARCRQLANRTVYTSAAQITVIRRGSITYGICQQSYLGVVMLDATRADQTNNKNRLQDTQHVHTYE</sequence>
<dbReference type="Pfam" id="PF07727">
    <property type="entry name" value="RVT_2"/>
    <property type="match status" value="1"/>
</dbReference>
<evidence type="ECO:0000256" key="6">
    <source>
        <dbReference type="SAM" id="MobiDB-lite"/>
    </source>
</evidence>
<gene>
    <name evidence="9" type="primary">OSJNBb0004A17.2</name>
</gene>
<dbReference type="InterPro" id="IPR025724">
    <property type="entry name" value="GAG-pre-integrase_dom"/>
</dbReference>
<dbReference type="PROSITE" id="PS50158">
    <property type="entry name" value="ZF_CCHC"/>
    <property type="match status" value="1"/>
</dbReference>
<dbReference type="PANTHER" id="PTHR42648">
    <property type="entry name" value="TRANSPOSASE, PUTATIVE-RELATED"/>
    <property type="match status" value="1"/>
</dbReference>
<dbReference type="Pfam" id="PF22936">
    <property type="entry name" value="Pol_BBD"/>
    <property type="match status" value="1"/>
</dbReference>
<dbReference type="Pfam" id="PF14223">
    <property type="entry name" value="Retrotran_gag_2"/>
    <property type="match status" value="1"/>
</dbReference>
<evidence type="ECO:0000256" key="3">
    <source>
        <dbReference type="ARBA" id="ARBA00022750"/>
    </source>
</evidence>
<organism evidence="9">
    <name type="scientific">Oryza sativa subsp. japonica</name>
    <name type="common">Rice</name>
    <dbReference type="NCBI Taxonomy" id="39947"/>
    <lineage>
        <taxon>Eukaryota</taxon>
        <taxon>Viridiplantae</taxon>
        <taxon>Streptophyta</taxon>
        <taxon>Embryophyta</taxon>
        <taxon>Tracheophyta</taxon>
        <taxon>Spermatophyta</taxon>
        <taxon>Magnoliopsida</taxon>
        <taxon>Liliopsida</taxon>
        <taxon>Poales</taxon>
        <taxon>Poaceae</taxon>
        <taxon>BOP clade</taxon>
        <taxon>Oryzoideae</taxon>
        <taxon>Oryzeae</taxon>
        <taxon>Oryzinae</taxon>
        <taxon>Oryza</taxon>
        <taxon>Oryza sativa</taxon>
    </lineage>
</organism>
<name>Q7XPI7_ORYSJ</name>
<dbReference type="Pfam" id="PF00665">
    <property type="entry name" value="rve"/>
    <property type="match status" value="1"/>
</dbReference>
<feature type="region of interest" description="Disordered" evidence="6">
    <location>
        <begin position="1150"/>
        <end position="1243"/>
    </location>
</feature>
<dbReference type="Pfam" id="PF25597">
    <property type="entry name" value="SH3_retrovirus"/>
    <property type="match status" value="1"/>
</dbReference>